<dbReference type="AlphaFoldDB" id="A0A8A3PGK1"/>
<sequence>MVPRVLPNDRLTDLTLQPIEIQRSQRPSGTPSNQRALPFWFTIPEMMGVGTAEPPSQGDYSS</sequence>
<proteinExistence type="predicted"/>
<evidence type="ECO:0000313" key="2">
    <source>
        <dbReference type="EMBL" id="QSZ34141.1"/>
    </source>
</evidence>
<feature type="region of interest" description="Disordered" evidence="1">
    <location>
        <begin position="16"/>
        <end position="35"/>
    </location>
</feature>
<reference evidence="2" key="1">
    <citation type="submission" date="2020-10" db="EMBL/GenBank/DDBJ databases">
        <title>Genome Sequence of Monilinia vaccinii-corymbosi Sheds Light on Mummy Berry Disease Infection of Blueberry and Mating Type.</title>
        <authorList>
            <person name="Yow A.G."/>
            <person name="Zhang Y."/>
            <person name="Bansal K."/>
            <person name="Eacker S.M."/>
            <person name="Sullivan S."/>
            <person name="Liachko I."/>
            <person name="Cubeta M.A."/>
            <person name="Rollins J.A."/>
            <person name="Ashrafi H."/>
        </authorList>
    </citation>
    <scope>NUCLEOTIDE SEQUENCE</scope>
    <source>
        <strain evidence="2">RL-1</strain>
    </source>
</reference>
<gene>
    <name evidence="2" type="ORF">DSL72_005729</name>
</gene>
<organism evidence="2 3">
    <name type="scientific">Monilinia vaccinii-corymbosi</name>
    <dbReference type="NCBI Taxonomy" id="61207"/>
    <lineage>
        <taxon>Eukaryota</taxon>
        <taxon>Fungi</taxon>
        <taxon>Dikarya</taxon>
        <taxon>Ascomycota</taxon>
        <taxon>Pezizomycotina</taxon>
        <taxon>Leotiomycetes</taxon>
        <taxon>Helotiales</taxon>
        <taxon>Sclerotiniaceae</taxon>
        <taxon>Monilinia</taxon>
    </lineage>
</organism>
<evidence type="ECO:0000313" key="3">
    <source>
        <dbReference type="Proteomes" id="UP000672032"/>
    </source>
</evidence>
<keyword evidence="3" id="KW-1185">Reference proteome</keyword>
<evidence type="ECO:0000256" key="1">
    <source>
        <dbReference type="SAM" id="MobiDB-lite"/>
    </source>
</evidence>
<accession>A0A8A3PGK1</accession>
<name>A0A8A3PGK1_9HELO</name>
<protein>
    <submittedName>
        <fullName evidence="2">Uncharacterized protein</fullName>
    </submittedName>
</protein>
<dbReference type="Proteomes" id="UP000672032">
    <property type="component" value="Chromosome 4"/>
</dbReference>
<dbReference type="EMBL" id="CP063408">
    <property type="protein sequence ID" value="QSZ34141.1"/>
    <property type="molecule type" value="Genomic_DNA"/>
</dbReference>
<feature type="compositionally biased region" description="Polar residues" evidence="1">
    <location>
        <begin position="22"/>
        <end position="35"/>
    </location>
</feature>